<evidence type="ECO:0000256" key="4">
    <source>
        <dbReference type="ARBA" id="ARBA00022989"/>
    </source>
</evidence>
<feature type="transmembrane region" description="Helical" evidence="8">
    <location>
        <begin position="513"/>
        <end position="537"/>
    </location>
</feature>
<feature type="transmembrane region" description="Helical" evidence="8">
    <location>
        <begin position="456"/>
        <end position="477"/>
    </location>
</feature>
<evidence type="ECO:0000256" key="5">
    <source>
        <dbReference type="ARBA" id="ARBA00023065"/>
    </source>
</evidence>
<feature type="transmembrane region" description="Helical" evidence="8">
    <location>
        <begin position="701"/>
        <end position="721"/>
    </location>
</feature>
<dbReference type="GO" id="GO:0005886">
    <property type="term" value="C:plasma membrane"/>
    <property type="evidence" value="ECO:0007669"/>
    <property type="project" value="TreeGrafter"/>
</dbReference>
<feature type="transmembrane region" description="Helical" evidence="8">
    <location>
        <begin position="557"/>
        <end position="588"/>
    </location>
</feature>
<keyword evidence="6 8" id="KW-0472">Membrane</keyword>
<feature type="region of interest" description="Disordered" evidence="7">
    <location>
        <begin position="183"/>
        <end position="212"/>
    </location>
</feature>
<dbReference type="InterPro" id="IPR051143">
    <property type="entry name" value="TrkH_K-transport"/>
</dbReference>
<evidence type="ECO:0000256" key="8">
    <source>
        <dbReference type="SAM" id="Phobius"/>
    </source>
</evidence>
<keyword evidence="2" id="KW-0813">Transport</keyword>
<feature type="compositionally biased region" description="Polar residues" evidence="7">
    <location>
        <begin position="183"/>
        <end position="197"/>
    </location>
</feature>
<dbReference type="GO" id="GO:0140107">
    <property type="term" value="F:high-affinity potassium ion transmembrane transporter activity"/>
    <property type="evidence" value="ECO:0007669"/>
    <property type="project" value="TreeGrafter"/>
</dbReference>
<feature type="transmembrane region" description="Helical" evidence="8">
    <location>
        <begin position="381"/>
        <end position="405"/>
    </location>
</feature>
<gene>
    <name evidence="9" type="primary">Q5YCW8</name>
</gene>
<evidence type="ECO:0000256" key="3">
    <source>
        <dbReference type="ARBA" id="ARBA00022692"/>
    </source>
</evidence>
<comment type="subcellular location">
    <subcellularLocation>
        <location evidence="1">Membrane</location>
        <topology evidence="1">Multi-pass membrane protein</topology>
    </subcellularLocation>
</comment>
<sequence>MTVLDWLSDQCAQARQWIQDEANFFRLHLVYFTLVPLITAGIFYAVNGEFHIRLSTVNLSTLTTFQQVILFVLMLMGDVTIIAWVMVLVRLRFFRQHIIATHRKKTLIQSVRDRLARMTFGIGLSLPFAHVEDGIEKHRAHGRHGIQPSDGIAAALAAGGGTGVGAGIAFGAGNIGLMKSQTAGVTTHSETPRSDWSSPVEIEVESPLRTSFSPEEERGIIADVHSFTSSPRSAARPLQSPVSPTAHSIRFVGLLDGLDGNIRHRPGVPKPRRRTVIPPPLKMEYTEDGRPVFGQRNKDQGLGGFPGPFRLGRRLAKSYFPSLYRRLMKLLPAEQSTSGKKKWLSEGLNGLVIGRNGEFNIDELSDEQLEKVGGLEQALQMLSIIVICYFVGTQLLSFILIAPWLSTTRTYDAVFSSQFRVVSKPWFTLFQIAAAYTGGGLSLVDAGMAPFQKAYLMIFAMMFVILAGNHGLPIFWLCTKVVKDGGPKDQVLHFLLDHPRRCFLYLFPSHVTWYLAAVLLFFTAIEWALFIILDIGLDVTSSLPPGTRALAGLFQSFAVRASGFSIVSIASTAPAFQFLCVVMMYIAIYPVALSIRSTNVYEEKSLGVFQIEAEESEEEPNLDEKQPRRERISKYFGWHLRRQLSFDIWWLVWGIFVICIIERHKLMDDENAPWFNIFRLVFELVSAFGGIGLSLGLPNDNFSFCGAFGPLSKLVVIVIMLRGRHRGLPVAVDRAILLPEELVLANQAASIQPDPNVAVSPTPMEPSKEKETSIHILP</sequence>
<name>A0A5K1K7F5_9APHY</name>
<dbReference type="InterPro" id="IPR003445">
    <property type="entry name" value="Cat_transpt"/>
</dbReference>
<dbReference type="EMBL" id="LR729694">
    <property type="protein sequence ID" value="VWP01824.1"/>
    <property type="molecule type" value="Genomic_DNA"/>
</dbReference>
<dbReference type="AlphaFoldDB" id="A0A5K1K7F5"/>
<organism evidence="9">
    <name type="scientific">Ganoderma boninense</name>
    <dbReference type="NCBI Taxonomy" id="34458"/>
    <lineage>
        <taxon>Eukaryota</taxon>
        <taxon>Fungi</taxon>
        <taxon>Dikarya</taxon>
        <taxon>Basidiomycota</taxon>
        <taxon>Agaricomycotina</taxon>
        <taxon>Agaricomycetes</taxon>
        <taxon>Polyporales</taxon>
        <taxon>Polyporaceae</taxon>
        <taxon>Ganoderma</taxon>
    </lineage>
</organism>
<keyword evidence="3 8" id="KW-0812">Transmembrane</keyword>
<evidence type="ECO:0000256" key="7">
    <source>
        <dbReference type="SAM" id="MobiDB-lite"/>
    </source>
</evidence>
<keyword evidence="5" id="KW-0406">Ion transport</keyword>
<evidence type="ECO:0000256" key="2">
    <source>
        <dbReference type="ARBA" id="ARBA00022448"/>
    </source>
</evidence>
<evidence type="ECO:0000313" key="9">
    <source>
        <dbReference type="EMBL" id="VWP01824.1"/>
    </source>
</evidence>
<dbReference type="Pfam" id="PF02386">
    <property type="entry name" value="TrkH"/>
    <property type="match status" value="1"/>
</dbReference>
<dbReference type="GO" id="GO:0030007">
    <property type="term" value="P:intracellular potassium ion homeostasis"/>
    <property type="evidence" value="ECO:0007669"/>
    <property type="project" value="TreeGrafter"/>
</dbReference>
<feature type="transmembrane region" description="Helical" evidence="8">
    <location>
        <begin position="24"/>
        <end position="45"/>
    </location>
</feature>
<keyword evidence="4 8" id="KW-1133">Transmembrane helix</keyword>
<dbReference type="PANTHER" id="PTHR31064">
    <property type="entry name" value="POTASSIUM TRANSPORT PROTEIN DDB_G0292412-RELATED"/>
    <property type="match status" value="1"/>
</dbReference>
<dbReference type="PANTHER" id="PTHR31064:SF30">
    <property type="entry name" value="HIGH-AFFINITY POTASSIUM TRANSPORT PROTEIN-RELATED"/>
    <property type="match status" value="1"/>
</dbReference>
<evidence type="ECO:0000256" key="1">
    <source>
        <dbReference type="ARBA" id="ARBA00004141"/>
    </source>
</evidence>
<feature type="region of interest" description="Disordered" evidence="7">
    <location>
        <begin position="754"/>
        <end position="778"/>
    </location>
</feature>
<feature type="compositionally biased region" description="Basic and acidic residues" evidence="7">
    <location>
        <begin position="766"/>
        <end position="778"/>
    </location>
</feature>
<reference evidence="9" key="1">
    <citation type="submission" date="2019-10" db="EMBL/GenBank/DDBJ databases">
        <authorList>
            <person name="Nor Muhammad N."/>
        </authorList>
    </citation>
    <scope>NUCLEOTIDE SEQUENCE</scope>
</reference>
<dbReference type="GO" id="GO:1990573">
    <property type="term" value="P:potassium ion import across plasma membrane"/>
    <property type="evidence" value="ECO:0007669"/>
    <property type="project" value="TreeGrafter"/>
</dbReference>
<feature type="transmembrane region" description="Helical" evidence="8">
    <location>
        <begin position="673"/>
        <end position="695"/>
    </location>
</feature>
<feature type="transmembrane region" description="Helical" evidence="8">
    <location>
        <begin position="425"/>
        <end position="444"/>
    </location>
</feature>
<feature type="transmembrane region" description="Helical" evidence="8">
    <location>
        <begin position="644"/>
        <end position="661"/>
    </location>
</feature>
<accession>A0A5K1K7F5</accession>
<proteinExistence type="predicted"/>
<feature type="transmembrane region" description="Helical" evidence="8">
    <location>
        <begin position="65"/>
        <end position="89"/>
    </location>
</feature>
<protein>
    <submittedName>
        <fullName evidence="9">Chitin synthase export chaperone</fullName>
    </submittedName>
</protein>
<evidence type="ECO:0000256" key="6">
    <source>
        <dbReference type="ARBA" id="ARBA00023136"/>
    </source>
</evidence>